<dbReference type="Proteomes" id="UP000807342">
    <property type="component" value="Unassembled WGS sequence"/>
</dbReference>
<protein>
    <submittedName>
        <fullName evidence="1">Uncharacterized protein</fullName>
    </submittedName>
</protein>
<comment type="caution">
    <text evidence="1">The sequence shown here is derived from an EMBL/GenBank/DDBJ whole genome shotgun (WGS) entry which is preliminary data.</text>
</comment>
<sequence length="120" mass="13411">MKGDYLDASCNVEQAMDITVTTTGPMSPRNAQLVYVYILRACPKYEAHRYHSEQSQIYYTSLVPRAPRTGSLLLLTSLRGSGAFAKTGKGPPERNHFSRCPMPLCNLYCSTIAYLHPHTL</sequence>
<name>A0A9P6C0U9_9AGAR</name>
<evidence type="ECO:0000313" key="1">
    <source>
        <dbReference type="EMBL" id="KAF9444743.1"/>
    </source>
</evidence>
<reference evidence="1" key="1">
    <citation type="submission" date="2020-11" db="EMBL/GenBank/DDBJ databases">
        <authorList>
            <consortium name="DOE Joint Genome Institute"/>
            <person name="Ahrendt S."/>
            <person name="Riley R."/>
            <person name="Andreopoulos W."/>
            <person name="Labutti K."/>
            <person name="Pangilinan J."/>
            <person name="Ruiz-Duenas F.J."/>
            <person name="Barrasa J.M."/>
            <person name="Sanchez-Garcia M."/>
            <person name="Camarero S."/>
            <person name="Miyauchi S."/>
            <person name="Serrano A."/>
            <person name="Linde D."/>
            <person name="Babiker R."/>
            <person name="Drula E."/>
            <person name="Ayuso-Fernandez I."/>
            <person name="Pacheco R."/>
            <person name="Padilla G."/>
            <person name="Ferreira P."/>
            <person name="Barriuso J."/>
            <person name="Kellner H."/>
            <person name="Castanera R."/>
            <person name="Alfaro M."/>
            <person name="Ramirez L."/>
            <person name="Pisabarro A.G."/>
            <person name="Kuo A."/>
            <person name="Tritt A."/>
            <person name="Lipzen A."/>
            <person name="He G."/>
            <person name="Yan M."/>
            <person name="Ng V."/>
            <person name="Cullen D."/>
            <person name="Martin F."/>
            <person name="Rosso M.-N."/>
            <person name="Henrissat B."/>
            <person name="Hibbett D."/>
            <person name="Martinez A.T."/>
            <person name="Grigoriev I.V."/>
        </authorList>
    </citation>
    <scope>NUCLEOTIDE SEQUENCE</scope>
    <source>
        <strain evidence="1">MF-IS2</strain>
    </source>
</reference>
<accession>A0A9P6C0U9</accession>
<organism evidence="1 2">
    <name type="scientific">Macrolepiota fuliginosa MF-IS2</name>
    <dbReference type="NCBI Taxonomy" id="1400762"/>
    <lineage>
        <taxon>Eukaryota</taxon>
        <taxon>Fungi</taxon>
        <taxon>Dikarya</taxon>
        <taxon>Basidiomycota</taxon>
        <taxon>Agaricomycotina</taxon>
        <taxon>Agaricomycetes</taxon>
        <taxon>Agaricomycetidae</taxon>
        <taxon>Agaricales</taxon>
        <taxon>Agaricineae</taxon>
        <taxon>Agaricaceae</taxon>
        <taxon>Macrolepiota</taxon>
    </lineage>
</organism>
<evidence type="ECO:0000313" key="2">
    <source>
        <dbReference type="Proteomes" id="UP000807342"/>
    </source>
</evidence>
<proteinExistence type="predicted"/>
<dbReference type="EMBL" id="MU151351">
    <property type="protein sequence ID" value="KAF9444743.1"/>
    <property type="molecule type" value="Genomic_DNA"/>
</dbReference>
<gene>
    <name evidence="1" type="ORF">P691DRAFT_323477</name>
</gene>
<keyword evidence="2" id="KW-1185">Reference proteome</keyword>
<dbReference type="AlphaFoldDB" id="A0A9P6C0U9"/>